<accession>A0A7K1GD40</accession>
<keyword evidence="2" id="KW-1185">Reference proteome</keyword>
<dbReference type="InterPro" id="IPR011050">
    <property type="entry name" value="Pectin_lyase_fold/virulence"/>
</dbReference>
<dbReference type="SUPFAM" id="SSF51126">
    <property type="entry name" value="Pectin lyase-like"/>
    <property type="match status" value="1"/>
</dbReference>
<organism evidence="1 2">
    <name type="scientific">Winogradskyella ouciana</name>
    <dbReference type="NCBI Taxonomy" id="2608631"/>
    <lineage>
        <taxon>Bacteria</taxon>
        <taxon>Pseudomonadati</taxon>
        <taxon>Bacteroidota</taxon>
        <taxon>Flavobacteriia</taxon>
        <taxon>Flavobacteriales</taxon>
        <taxon>Flavobacteriaceae</taxon>
        <taxon>Winogradskyella</taxon>
    </lineage>
</organism>
<proteinExistence type="predicted"/>
<protein>
    <recommendedName>
        <fullName evidence="3">Right handed beta helix region</fullName>
    </recommendedName>
</protein>
<evidence type="ECO:0000313" key="1">
    <source>
        <dbReference type="EMBL" id="MTE27216.1"/>
    </source>
</evidence>
<dbReference type="Proteomes" id="UP000447545">
    <property type="component" value="Unassembled WGS sequence"/>
</dbReference>
<dbReference type="RefSeq" id="WP_155089229.1">
    <property type="nucleotide sequence ID" value="NZ_OZ260095.1"/>
</dbReference>
<comment type="caution">
    <text evidence="1">The sequence shown here is derived from an EMBL/GenBank/DDBJ whole genome shotgun (WGS) entry which is preliminary data.</text>
</comment>
<evidence type="ECO:0008006" key="3">
    <source>
        <dbReference type="Google" id="ProtNLM"/>
    </source>
</evidence>
<sequence length="341" mass="38223">MRVLKFFLLLLLLASCKNENKTVEENDVVEEHTYVDSLYTIDSSFKVGDVRRYGVEPGKGIGQHPTLLKDKLDVLLDISETGVEIFFPKGIYDRTFNIENRKNIKINSDSATFTGAINIKNSELIKIDGVIQSLSRFYTQNAKSISVDEIITETNVEDKMNNLRSTGVSIHGGSEDITIKKVLIKDSGSGPQQYKYIKAGFIVHGHNNEPREIKIDTVIVESSDRHGVYLTGEEIDIKYLNVKKFGVGSGENMAKMEGGIEGEQLKFSGLWIKNCHNSFIDKAIIDLSDSKGTYSVNFDIGEEFRPTVIETLILKGTNINTTLKQRTFSRTGVRVENIIEK</sequence>
<reference evidence="1 2" key="1">
    <citation type="submission" date="2019-11" db="EMBL/GenBank/DDBJ databases">
        <title>Winogradskyella ouciana sp. nov., isolated from the hadal seawater of the Mariana Trench.</title>
        <authorList>
            <person name="Liu R."/>
        </authorList>
    </citation>
    <scope>NUCLEOTIDE SEQUENCE [LARGE SCALE GENOMIC DNA]</scope>
    <source>
        <strain evidence="1 2">ZXX205</strain>
    </source>
</reference>
<dbReference type="EMBL" id="WJYA01000005">
    <property type="protein sequence ID" value="MTE27216.1"/>
    <property type="molecule type" value="Genomic_DNA"/>
</dbReference>
<name>A0A7K1GD40_9FLAO</name>
<evidence type="ECO:0000313" key="2">
    <source>
        <dbReference type="Proteomes" id="UP000447545"/>
    </source>
</evidence>
<dbReference type="AlphaFoldDB" id="A0A7K1GD40"/>
<dbReference type="PROSITE" id="PS51257">
    <property type="entry name" value="PROKAR_LIPOPROTEIN"/>
    <property type="match status" value="1"/>
</dbReference>
<gene>
    <name evidence="1" type="ORF">F1003_09790</name>
</gene>